<keyword evidence="12" id="KW-1185">Reference proteome</keyword>
<evidence type="ECO:0000313" key="12">
    <source>
        <dbReference type="Proteomes" id="UP000008066"/>
    </source>
</evidence>
<sequence>MASRFGPSTLHQRDPRSDLFRGYTGSSSTINRTMSASPASGYRHSQSSPYSSNQNGTTGGSSGYGGYGAGVGGGYSHGAAQGNPYLGVGGETGGRGFRAATPNKKGQYSDAVLNELESQNEQQVEGIMGKMTIAIGDEIRESSALAEKMNEGFDQTRLRLRGTMNRMLLMAERTGVGWKAWLGFFVAVIILFIYVWLF</sequence>
<dbReference type="CDD" id="cd15853">
    <property type="entry name" value="SNARE_Bet1"/>
    <property type="match status" value="1"/>
</dbReference>
<dbReference type="SUPFAM" id="SSF58038">
    <property type="entry name" value="SNARE fusion complex"/>
    <property type="match status" value="1"/>
</dbReference>
<evidence type="ECO:0008006" key="13">
    <source>
        <dbReference type="Google" id="ProtNLM"/>
    </source>
</evidence>
<dbReference type="GO" id="GO:0015031">
    <property type="term" value="P:protein transport"/>
    <property type="evidence" value="ECO:0007669"/>
    <property type="project" value="UniProtKB-KW"/>
</dbReference>
<dbReference type="Gene3D" id="1.20.5.110">
    <property type="match status" value="1"/>
</dbReference>
<evidence type="ECO:0000256" key="4">
    <source>
        <dbReference type="ARBA" id="ARBA00022927"/>
    </source>
</evidence>
<dbReference type="HOGENOM" id="CLU_086133_1_0_1"/>
<dbReference type="RefSeq" id="XP_006691865.1">
    <property type="nucleotide sequence ID" value="XM_006691802.1"/>
</dbReference>
<keyword evidence="5 10" id="KW-1133">Transmembrane helix</keyword>
<feature type="region of interest" description="Disordered" evidence="9">
    <location>
        <begin position="1"/>
        <end position="57"/>
    </location>
</feature>
<accession>G0S1G3</accession>
<keyword evidence="2" id="KW-0813">Transport</keyword>
<dbReference type="AlphaFoldDB" id="G0S1G3"/>
<evidence type="ECO:0000256" key="6">
    <source>
        <dbReference type="ARBA" id="ARBA00023034"/>
    </source>
</evidence>
<reference evidence="11 12" key="1">
    <citation type="journal article" date="2011" name="Cell">
        <title>Insight into structure and assembly of the nuclear pore complex by utilizing the genome of a eukaryotic thermophile.</title>
        <authorList>
            <person name="Amlacher S."/>
            <person name="Sarges P."/>
            <person name="Flemming D."/>
            <person name="van Noort V."/>
            <person name="Kunze R."/>
            <person name="Devos D.P."/>
            <person name="Arumugam M."/>
            <person name="Bork P."/>
            <person name="Hurt E."/>
        </authorList>
    </citation>
    <scope>NUCLEOTIDE SEQUENCE [LARGE SCALE GENOMIC DNA]</scope>
    <source>
        <strain evidence="12">DSM 1495 / CBS 144.50 / IMI 039719</strain>
    </source>
</reference>
<dbReference type="OrthoDB" id="261831at2759"/>
<comment type="subcellular location">
    <subcellularLocation>
        <location evidence="8">Endomembrane system</location>
        <topology evidence="8">Single-pass type IV membrane protein</topology>
    </subcellularLocation>
    <subcellularLocation>
        <location evidence="1">Golgi apparatus membrane</location>
    </subcellularLocation>
</comment>
<organism evidence="12">
    <name type="scientific">Chaetomium thermophilum (strain DSM 1495 / CBS 144.50 / IMI 039719)</name>
    <name type="common">Thermochaetoides thermophila</name>
    <dbReference type="NCBI Taxonomy" id="759272"/>
    <lineage>
        <taxon>Eukaryota</taxon>
        <taxon>Fungi</taxon>
        <taxon>Dikarya</taxon>
        <taxon>Ascomycota</taxon>
        <taxon>Pezizomycotina</taxon>
        <taxon>Sordariomycetes</taxon>
        <taxon>Sordariomycetidae</taxon>
        <taxon>Sordariales</taxon>
        <taxon>Chaetomiaceae</taxon>
        <taxon>Thermochaetoides</taxon>
    </lineage>
</organism>
<evidence type="ECO:0000256" key="2">
    <source>
        <dbReference type="ARBA" id="ARBA00022448"/>
    </source>
</evidence>
<dbReference type="InterPro" id="IPR039899">
    <property type="entry name" value="BET1_SNARE"/>
</dbReference>
<evidence type="ECO:0000256" key="8">
    <source>
        <dbReference type="ARBA" id="ARBA00046280"/>
    </source>
</evidence>
<proteinExistence type="predicted"/>
<keyword evidence="6" id="KW-0333">Golgi apparatus</keyword>
<dbReference type="KEGG" id="cthr:CTHT_0013500"/>
<evidence type="ECO:0000256" key="1">
    <source>
        <dbReference type="ARBA" id="ARBA00004394"/>
    </source>
</evidence>
<dbReference type="GO" id="GO:0000139">
    <property type="term" value="C:Golgi membrane"/>
    <property type="evidence" value="ECO:0007669"/>
    <property type="project" value="UniProtKB-SubCell"/>
</dbReference>
<gene>
    <name evidence="11" type="ORF">CTHT_0013500</name>
</gene>
<dbReference type="OMA" id="MNRMLIM"/>
<evidence type="ECO:0000256" key="5">
    <source>
        <dbReference type="ARBA" id="ARBA00022989"/>
    </source>
</evidence>
<dbReference type="GeneID" id="18255388"/>
<keyword evidence="3 10" id="KW-0812">Transmembrane</keyword>
<keyword evidence="4" id="KW-0653">Protein transport</keyword>
<name>G0S1G3_CHATD</name>
<evidence type="ECO:0000256" key="10">
    <source>
        <dbReference type="SAM" id="Phobius"/>
    </source>
</evidence>
<feature type="transmembrane region" description="Helical" evidence="10">
    <location>
        <begin position="176"/>
        <end position="197"/>
    </location>
</feature>
<dbReference type="eggNOG" id="KOG3385">
    <property type="taxonomic scope" value="Eukaryota"/>
</dbReference>
<evidence type="ECO:0000313" key="11">
    <source>
        <dbReference type="EMBL" id="EGS22873.1"/>
    </source>
</evidence>
<evidence type="ECO:0000256" key="9">
    <source>
        <dbReference type="SAM" id="MobiDB-lite"/>
    </source>
</evidence>
<keyword evidence="7 10" id="KW-0472">Membrane</keyword>
<feature type="compositionally biased region" description="Polar residues" evidence="9">
    <location>
        <begin position="24"/>
        <end position="56"/>
    </location>
</feature>
<protein>
    <recommendedName>
        <fullName evidence="13">t-SNARE coiled-coil homology domain-containing protein</fullName>
    </recommendedName>
</protein>
<dbReference type="PANTHER" id="PTHR12791">
    <property type="entry name" value="GOLGI SNARE BET1-RELATED"/>
    <property type="match status" value="1"/>
</dbReference>
<evidence type="ECO:0000256" key="3">
    <source>
        <dbReference type="ARBA" id="ARBA00022692"/>
    </source>
</evidence>
<dbReference type="EMBL" id="GL988039">
    <property type="protein sequence ID" value="EGS22873.1"/>
    <property type="molecule type" value="Genomic_DNA"/>
</dbReference>
<evidence type="ECO:0000256" key="7">
    <source>
        <dbReference type="ARBA" id="ARBA00023136"/>
    </source>
</evidence>
<dbReference type="Proteomes" id="UP000008066">
    <property type="component" value="Unassembled WGS sequence"/>
</dbReference>
<dbReference type="STRING" id="759272.G0S1G3"/>